<evidence type="ECO:0000256" key="1">
    <source>
        <dbReference type="SAM" id="SignalP"/>
    </source>
</evidence>
<dbReference type="Proteomes" id="UP000252680">
    <property type="component" value="Unassembled WGS sequence"/>
</dbReference>
<evidence type="ECO:0000313" key="4">
    <source>
        <dbReference type="Proteomes" id="UP000252680"/>
    </source>
</evidence>
<feature type="signal peptide" evidence="1">
    <location>
        <begin position="1"/>
        <end position="25"/>
    </location>
</feature>
<dbReference type="InterPro" id="IPR036761">
    <property type="entry name" value="TTHA0802/YceI-like_sf"/>
</dbReference>
<proteinExistence type="predicted"/>
<dbReference type="Gene3D" id="2.40.128.110">
    <property type="entry name" value="Lipid/polyisoprenoid-binding, YceI-like"/>
    <property type="match status" value="1"/>
</dbReference>
<keyword evidence="1" id="KW-0732">Signal</keyword>
<dbReference type="Pfam" id="PF04264">
    <property type="entry name" value="YceI"/>
    <property type="match status" value="1"/>
</dbReference>
<dbReference type="PANTHER" id="PTHR34406">
    <property type="entry name" value="PROTEIN YCEI"/>
    <property type="match status" value="1"/>
</dbReference>
<dbReference type="EMBL" id="QEXL01000029">
    <property type="protein sequence ID" value="RBM04847.1"/>
    <property type="molecule type" value="Genomic_DNA"/>
</dbReference>
<feature type="domain" description="Lipid/polyisoprenoid-binding YceI-like" evidence="2">
    <location>
        <begin position="40"/>
        <end position="204"/>
    </location>
</feature>
<comment type="caution">
    <text evidence="3">The sequence shown here is derived from an EMBL/GenBank/DDBJ whole genome shotgun (WGS) entry which is preliminary data.</text>
</comment>
<accession>A0A365YQ83</accession>
<keyword evidence="4" id="KW-1185">Reference proteome</keyword>
<feature type="chain" id="PRO_5016800824" evidence="1">
    <location>
        <begin position="26"/>
        <end position="207"/>
    </location>
</feature>
<dbReference type="SUPFAM" id="SSF101874">
    <property type="entry name" value="YceI-like"/>
    <property type="match status" value="1"/>
</dbReference>
<dbReference type="PANTHER" id="PTHR34406:SF1">
    <property type="entry name" value="PROTEIN YCEI"/>
    <property type="match status" value="1"/>
</dbReference>
<evidence type="ECO:0000313" key="3">
    <source>
        <dbReference type="EMBL" id="RBM04847.1"/>
    </source>
</evidence>
<sequence length="207" mass="21991">MIKRHFATSDLMAAVVFSTVSQASAQQVASPDPSAVKAGTYKVEPYHTQVGFTLSHMGFSNFSGFFTGASGSLTIDPAHLSATSLDVTIPVQSVDTTVPKLDAELKSAQWFDVDKFPNATFRSTRVVRTGANTANITGNLTLHGVTKPVTLKTRLVGSGTNPLDKMFTVGFEATGTIARSQFGVKQYVPLVGDDVTLTIAGAFELQQ</sequence>
<organism evidence="3 4">
    <name type="scientific">Novacetimonas cocois</name>
    <dbReference type="NCBI Taxonomy" id="1747507"/>
    <lineage>
        <taxon>Bacteria</taxon>
        <taxon>Pseudomonadati</taxon>
        <taxon>Pseudomonadota</taxon>
        <taxon>Alphaproteobacteria</taxon>
        <taxon>Acetobacterales</taxon>
        <taxon>Acetobacteraceae</taxon>
        <taxon>Novacetimonas</taxon>
    </lineage>
</organism>
<name>A0A365YQ83_9PROT</name>
<dbReference type="SMART" id="SM00867">
    <property type="entry name" value="YceI"/>
    <property type="match status" value="1"/>
</dbReference>
<dbReference type="RefSeq" id="WP_113597036.1">
    <property type="nucleotide sequence ID" value="NZ_QEXL01000029.1"/>
</dbReference>
<protein>
    <submittedName>
        <fullName evidence="3">Polyisoprenoid-binding protein</fullName>
    </submittedName>
</protein>
<dbReference type="AlphaFoldDB" id="A0A365YQ83"/>
<dbReference type="InterPro" id="IPR007372">
    <property type="entry name" value="Lipid/polyisoprenoid-bd_YceI"/>
</dbReference>
<dbReference type="OrthoDB" id="9811006at2"/>
<reference evidence="3 4" key="1">
    <citation type="submission" date="2018-05" db="EMBL/GenBank/DDBJ databases">
        <title>Komagataeibacter cocois sp. nov., for a novel cellulose- producing strain isolated from coconut milk.</title>
        <authorList>
            <person name="Liu L."/>
            <person name="Wang Y."/>
            <person name="Liu S."/>
            <person name="Bi J."/>
            <person name="Chen H."/>
            <person name="Deng J."/>
            <person name="Zhang C."/>
            <person name="Hu Q."/>
            <person name="Li C."/>
        </authorList>
    </citation>
    <scope>NUCLEOTIDE SEQUENCE [LARGE SCALE GENOMIC DNA]</scope>
    <source>
        <strain evidence="3 4">WE7</strain>
    </source>
</reference>
<evidence type="ECO:0000259" key="2">
    <source>
        <dbReference type="SMART" id="SM00867"/>
    </source>
</evidence>
<gene>
    <name evidence="3" type="ORF">NJLHNGOC_14805</name>
</gene>